<reference evidence="4 5" key="1">
    <citation type="submission" date="2016-07" db="EMBL/GenBank/DDBJ databases">
        <title>Pervasive Adenine N6-methylation of Active Genes in Fungi.</title>
        <authorList>
            <consortium name="DOE Joint Genome Institute"/>
            <person name="Mondo S.J."/>
            <person name="Dannebaum R.O."/>
            <person name="Kuo R.C."/>
            <person name="Labutti K."/>
            <person name="Haridas S."/>
            <person name="Kuo A."/>
            <person name="Salamov A."/>
            <person name="Ahrendt S.R."/>
            <person name="Lipzen A."/>
            <person name="Sullivan W."/>
            <person name="Andreopoulos W.B."/>
            <person name="Clum A."/>
            <person name="Lindquist E."/>
            <person name="Daum C."/>
            <person name="Ramamoorthy G.K."/>
            <person name="Gryganskyi A."/>
            <person name="Culley D."/>
            <person name="Magnuson J.K."/>
            <person name="James T.Y."/>
            <person name="O'Malley M.A."/>
            <person name="Stajich J.E."/>
            <person name="Spatafora J.W."/>
            <person name="Visel A."/>
            <person name="Grigoriev I.V."/>
        </authorList>
    </citation>
    <scope>NUCLEOTIDE SEQUENCE [LARGE SCALE GENOMIC DNA]</scope>
    <source>
        <strain evidence="4 5">NRRL 1336</strain>
    </source>
</reference>
<dbReference type="STRING" id="90262.A0A1X2I0G4"/>
<dbReference type="GO" id="GO:0005886">
    <property type="term" value="C:plasma membrane"/>
    <property type="evidence" value="ECO:0007669"/>
    <property type="project" value="TreeGrafter"/>
</dbReference>
<dbReference type="PANTHER" id="PTHR40463">
    <property type="entry name" value="PH-RESPONSE REGULATOR PROTEIN PALC"/>
    <property type="match status" value="1"/>
</dbReference>
<accession>A0A1X2I0G4</accession>
<protein>
    <recommendedName>
        <fullName evidence="2">pH-response regulator protein palC</fullName>
    </recommendedName>
</protein>
<dbReference type="Proteomes" id="UP000193560">
    <property type="component" value="Unassembled WGS sequence"/>
</dbReference>
<evidence type="ECO:0000313" key="5">
    <source>
        <dbReference type="Proteomes" id="UP000193560"/>
    </source>
</evidence>
<feature type="domain" description="BRO1" evidence="3">
    <location>
        <begin position="1"/>
        <end position="359"/>
    </location>
</feature>
<proteinExistence type="inferred from homology"/>
<dbReference type="EMBL" id="MCGE01000038">
    <property type="protein sequence ID" value="ORZ06701.1"/>
    <property type="molecule type" value="Genomic_DNA"/>
</dbReference>
<dbReference type="GO" id="GO:0071467">
    <property type="term" value="P:cellular response to pH"/>
    <property type="evidence" value="ECO:0007669"/>
    <property type="project" value="InterPro"/>
</dbReference>
<dbReference type="Pfam" id="PF03097">
    <property type="entry name" value="BRO1"/>
    <property type="match status" value="1"/>
</dbReference>
<dbReference type="AlphaFoldDB" id="A0A1X2I0G4"/>
<evidence type="ECO:0000256" key="2">
    <source>
        <dbReference type="ARBA" id="ARBA00022193"/>
    </source>
</evidence>
<dbReference type="InterPro" id="IPR037505">
    <property type="entry name" value="pH-resp_palC"/>
</dbReference>
<dbReference type="PROSITE" id="PS51180">
    <property type="entry name" value="BRO1"/>
    <property type="match status" value="1"/>
</dbReference>
<dbReference type="OrthoDB" id="10266451at2759"/>
<dbReference type="InterPro" id="IPR038499">
    <property type="entry name" value="BRO1_sf"/>
</dbReference>
<evidence type="ECO:0000256" key="1">
    <source>
        <dbReference type="ARBA" id="ARBA00010997"/>
    </source>
</evidence>
<keyword evidence="5" id="KW-1185">Reference proteome</keyword>
<comment type="similarity">
    <text evidence="1">Belongs to the palC family.</text>
</comment>
<comment type="caution">
    <text evidence="4">The sequence shown here is derived from an EMBL/GenBank/DDBJ whole genome shotgun (WGS) entry which is preliminary data.</text>
</comment>
<dbReference type="Gene3D" id="1.25.40.280">
    <property type="entry name" value="alix/aip1 like domains"/>
    <property type="match status" value="1"/>
</dbReference>
<gene>
    <name evidence="4" type="ORF">BCR42DRAFT_427031</name>
</gene>
<sequence>MSYNYSLPTTGALSFADFFESTGAYSSEISDATAQRGRLRTVLKGHKKESQESRDLAAIVNAIEDYLPYLLSITNCLETKELVTQKNIETSWRSTLSDHIIHTGSNAPRIVGTDIHYELIFVLLTYAYATSLQGSEYLLALQNNGPDMSMVYNKTADALNTSASLFLFVADQVIPKWTPASENNRPVETIREMSVALSKMTLADAQSVAISKALIHGKLSKSLAAKLYIGVAGQYEMAYGLISARKSGQEVSSDLRKYLSDGTMFYKAMAKKYLALDANDNQKMGIAVGFLRDCKADLRSVQHSSLSKPHIRKSTTVAARALKEEENVNELLQRFTMINDTAAYESVPSRQDLQRMIPSGRSALELKHYTPPPAMFGQVKNYGGDQEQAGYARSGRYW</sequence>
<evidence type="ECO:0000259" key="3">
    <source>
        <dbReference type="PROSITE" id="PS51180"/>
    </source>
</evidence>
<dbReference type="SMART" id="SM01041">
    <property type="entry name" value="BRO1"/>
    <property type="match status" value="1"/>
</dbReference>
<dbReference type="PANTHER" id="PTHR40463:SF1">
    <property type="entry name" value="PH-RESPONSE REGULATOR PROTEIN PALC"/>
    <property type="match status" value="1"/>
</dbReference>
<organism evidence="4 5">
    <name type="scientific">Absidia repens</name>
    <dbReference type="NCBI Taxonomy" id="90262"/>
    <lineage>
        <taxon>Eukaryota</taxon>
        <taxon>Fungi</taxon>
        <taxon>Fungi incertae sedis</taxon>
        <taxon>Mucoromycota</taxon>
        <taxon>Mucoromycotina</taxon>
        <taxon>Mucoromycetes</taxon>
        <taxon>Mucorales</taxon>
        <taxon>Cunninghamellaceae</taxon>
        <taxon>Absidia</taxon>
    </lineage>
</organism>
<name>A0A1X2I0G4_9FUNG</name>
<evidence type="ECO:0000313" key="4">
    <source>
        <dbReference type="EMBL" id="ORZ06701.1"/>
    </source>
</evidence>
<dbReference type="InterPro" id="IPR004328">
    <property type="entry name" value="BRO1_dom"/>
</dbReference>